<dbReference type="Gene3D" id="3.20.20.150">
    <property type="entry name" value="Divalent-metal-dependent TIM barrel enzymes"/>
    <property type="match status" value="1"/>
</dbReference>
<name>A0A6J4LJG3_9HYPH</name>
<dbReference type="AlphaFoldDB" id="A0A6J4LJG3"/>
<gene>
    <name evidence="1" type="ORF">AVDCRST_MAG90-1683</name>
</gene>
<accession>A0A6J4LJG3</accession>
<dbReference type="GO" id="GO:0016853">
    <property type="term" value="F:isomerase activity"/>
    <property type="evidence" value="ECO:0007669"/>
    <property type="project" value="UniProtKB-KW"/>
</dbReference>
<protein>
    <submittedName>
        <fullName evidence="1">Sugar phosphate isomerases/epimerase</fullName>
    </submittedName>
</protein>
<dbReference type="SUPFAM" id="SSF51658">
    <property type="entry name" value="Xylose isomerase-like"/>
    <property type="match status" value="1"/>
</dbReference>
<organism evidence="1">
    <name type="scientific">uncultured Microvirga sp</name>
    <dbReference type="NCBI Taxonomy" id="412392"/>
    <lineage>
        <taxon>Bacteria</taxon>
        <taxon>Pseudomonadati</taxon>
        <taxon>Pseudomonadota</taxon>
        <taxon>Alphaproteobacteria</taxon>
        <taxon>Hyphomicrobiales</taxon>
        <taxon>Methylobacteriaceae</taxon>
        <taxon>Microvirga</taxon>
        <taxon>environmental samples</taxon>
    </lineage>
</organism>
<dbReference type="InterPro" id="IPR036237">
    <property type="entry name" value="Xyl_isomerase-like_sf"/>
</dbReference>
<evidence type="ECO:0000313" key="1">
    <source>
        <dbReference type="EMBL" id="CAA9334890.1"/>
    </source>
</evidence>
<dbReference type="EMBL" id="CADCUC010000326">
    <property type="protein sequence ID" value="CAA9334890.1"/>
    <property type="molecule type" value="Genomic_DNA"/>
</dbReference>
<proteinExistence type="predicted"/>
<keyword evidence="1" id="KW-0413">Isomerase</keyword>
<sequence length="84" mass="8929">MPKPGPLSLNTATVRERWGLPECIEGCARLGIPGISPWRDMLHDMGVARAARRVRDAGLAVSGLCRGGMFTAADAVGRRAAIED</sequence>
<reference evidence="1" key="1">
    <citation type="submission" date="2020-02" db="EMBL/GenBank/DDBJ databases">
        <authorList>
            <person name="Meier V. D."/>
        </authorList>
    </citation>
    <scope>NUCLEOTIDE SEQUENCE</scope>
    <source>
        <strain evidence="1">AVDCRST_MAG90</strain>
    </source>
</reference>
<feature type="non-terminal residue" evidence="1">
    <location>
        <position position="84"/>
    </location>
</feature>